<gene>
    <name evidence="3" type="ORF">I79_007786</name>
</gene>
<feature type="chain" id="PRO_5012677793" evidence="2">
    <location>
        <begin position="16"/>
        <end position="130"/>
    </location>
</feature>
<feature type="signal peptide" evidence="2">
    <location>
        <begin position="1"/>
        <end position="15"/>
    </location>
</feature>
<dbReference type="AlphaFoldDB" id="G3HBF9"/>
<evidence type="ECO:0000313" key="3">
    <source>
        <dbReference type="EMBL" id="EGV91907.1"/>
    </source>
</evidence>
<keyword evidence="1" id="KW-0812">Transmembrane</keyword>
<keyword evidence="2" id="KW-0732">Signal</keyword>
<reference evidence="4" key="1">
    <citation type="journal article" date="2011" name="Nat. Biotechnol.">
        <title>The genomic sequence of the Chinese hamster ovary (CHO)-K1 cell line.</title>
        <authorList>
            <person name="Xu X."/>
            <person name="Nagarajan H."/>
            <person name="Lewis N.E."/>
            <person name="Pan S."/>
            <person name="Cai Z."/>
            <person name="Liu X."/>
            <person name="Chen W."/>
            <person name="Xie M."/>
            <person name="Wang W."/>
            <person name="Hammond S."/>
            <person name="Andersen M.R."/>
            <person name="Neff N."/>
            <person name="Passarelli B."/>
            <person name="Koh W."/>
            <person name="Fan H.C."/>
            <person name="Wang J."/>
            <person name="Gui Y."/>
            <person name="Lee K.H."/>
            <person name="Betenbaugh M.J."/>
            <person name="Quake S.R."/>
            <person name="Famili I."/>
            <person name="Palsson B.O."/>
            <person name="Wang J."/>
        </authorList>
    </citation>
    <scope>NUCLEOTIDE SEQUENCE [LARGE SCALE GENOMIC DNA]</scope>
    <source>
        <strain evidence="4">CHO K1 cell line</strain>
    </source>
</reference>
<proteinExistence type="predicted"/>
<accession>G3HBF9</accession>
<dbReference type="Proteomes" id="UP000001075">
    <property type="component" value="Unassembled WGS sequence"/>
</dbReference>
<organism evidence="3 4">
    <name type="scientific">Cricetulus griseus</name>
    <name type="common">Chinese hamster</name>
    <name type="synonym">Cricetulus barabensis griseus</name>
    <dbReference type="NCBI Taxonomy" id="10029"/>
    <lineage>
        <taxon>Eukaryota</taxon>
        <taxon>Metazoa</taxon>
        <taxon>Chordata</taxon>
        <taxon>Craniata</taxon>
        <taxon>Vertebrata</taxon>
        <taxon>Euteleostomi</taxon>
        <taxon>Mammalia</taxon>
        <taxon>Eutheria</taxon>
        <taxon>Euarchontoglires</taxon>
        <taxon>Glires</taxon>
        <taxon>Rodentia</taxon>
        <taxon>Myomorpha</taxon>
        <taxon>Muroidea</taxon>
        <taxon>Cricetidae</taxon>
        <taxon>Cricetinae</taxon>
        <taxon>Cricetulus</taxon>
    </lineage>
</organism>
<sequence>MTWLMLMRSVLHALACIYRGNKWDDSNWWWAWAIIQVVLWTLKTIGQILYDLSPFSQLVANPARWPYDDYLRRQPDCWSLVMELTTTMLKTDLPGWPLWGTKIQWKQAVFSLWFTCLTWWTSIELKIFYN</sequence>
<protein>
    <submittedName>
        <fullName evidence="3">Uncharacterized protein</fullName>
    </submittedName>
</protein>
<name>G3HBF9_CRIGR</name>
<keyword evidence="1" id="KW-0472">Membrane</keyword>
<keyword evidence="1" id="KW-1133">Transmembrane helix</keyword>
<feature type="transmembrane region" description="Helical" evidence="1">
    <location>
        <begin position="29"/>
        <end position="50"/>
    </location>
</feature>
<evidence type="ECO:0000256" key="2">
    <source>
        <dbReference type="SAM" id="SignalP"/>
    </source>
</evidence>
<dbReference type="EMBL" id="JH000268">
    <property type="protein sequence ID" value="EGV91907.1"/>
    <property type="molecule type" value="Genomic_DNA"/>
</dbReference>
<evidence type="ECO:0000256" key="1">
    <source>
        <dbReference type="SAM" id="Phobius"/>
    </source>
</evidence>
<evidence type="ECO:0000313" key="4">
    <source>
        <dbReference type="Proteomes" id="UP000001075"/>
    </source>
</evidence>
<dbReference type="InParanoid" id="G3HBF9"/>